<evidence type="ECO:0000313" key="8">
    <source>
        <dbReference type="WBParaSite" id="TTAC_0000911301-mRNA-1"/>
    </source>
</evidence>
<keyword evidence="7" id="KW-1185">Reference proteome</keyword>
<feature type="region of interest" description="Disordered" evidence="4">
    <location>
        <begin position="182"/>
        <end position="207"/>
    </location>
</feature>
<dbReference type="GO" id="GO:0003729">
    <property type="term" value="F:mRNA binding"/>
    <property type="evidence" value="ECO:0007669"/>
    <property type="project" value="TreeGrafter"/>
</dbReference>
<feature type="region of interest" description="Disordered" evidence="4">
    <location>
        <begin position="507"/>
        <end position="527"/>
    </location>
</feature>
<protein>
    <submittedName>
        <fullName evidence="8">Heterogeneous nuclear ribonucleoprotein A1</fullName>
    </submittedName>
</protein>
<feature type="domain" description="RRM" evidence="5">
    <location>
        <begin position="337"/>
        <end position="420"/>
    </location>
</feature>
<dbReference type="Gene3D" id="3.30.70.330">
    <property type="match status" value="4"/>
</dbReference>
<dbReference type="FunFam" id="3.30.70.330:FF:000040">
    <property type="entry name" value="Heterogeneous nuclear ribonucleoprotein A2/B1"/>
    <property type="match status" value="2"/>
</dbReference>
<accession>A0A0R3X6H9</accession>
<dbReference type="SMART" id="SM00360">
    <property type="entry name" value="RRM"/>
    <property type="match status" value="4"/>
</dbReference>
<feature type="domain" description="RRM" evidence="5">
    <location>
        <begin position="103"/>
        <end position="180"/>
    </location>
</feature>
<dbReference type="PROSITE" id="PS50102">
    <property type="entry name" value="RRM"/>
    <property type="match status" value="4"/>
</dbReference>
<evidence type="ECO:0000256" key="4">
    <source>
        <dbReference type="SAM" id="MobiDB-lite"/>
    </source>
</evidence>
<dbReference type="Pfam" id="PF00076">
    <property type="entry name" value="RRM_1"/>
    <property type="match status" value="4"/>
</dbReference>
<sequence length="611" mass="67425">MRSASDIKADQDKKLFVGGLHHSTTEGQLREFYSQWGEITDVVVMKDQRTGKSRGFGFVTFAESSSVDAAQAARPHTIDGKTIDSKRAMPREETSPEVHAAVKKIFVGALKKDVTNEDLSQYFSQFGTVVDASVVMSKDRNESRGFAFVTFDDTDAVDKVILSKPHSINENKIDVRKALSKDEMNRIRARPPRPDPRQSWGNDNSWSGHRYDNGYNQAYGYQGYGNYGNGGGYGYPQGYGYGDLPPSWGPSSNGDSSFGSYQQSYGGGPMRGGPQPYPRSAPYGQMVSHPVWLWSSGGMASGVAGIGRPGGFRGALGGPALSWRMKPQGDAKEDQGKKLFVGGINHKTEEKSLREYFSKYGEIVDVVVMKDSHTGKPRGFGFITFKDASAVDAAQNARPHTLDGKEIDTKRAMPREESSPEVHAAVKKIFVGALKKDITSEDLNEYFSTFGTIVEASVVMAKETNESRGFGFVTFDDTDAVDKVILGRPHTIKDHKIDVRKALSKEEMGRLRSRPPRQGPNFWNQGPPDYRQQGWNHVYNQGGYGSSYGYGNDQYGNGYGYDNYQQSWDYQSADSFGSYNQQPYGGGPMRGGPQYSRPAPYGGPNSWGQQR</sequence>
<dbReference type="InterPro" id="IPR000504">
    <property type="entry name" value="RRM_dom"/>
</dbReference>
<keyword evidence="1" id="KW-0677">Repeat</keyword>
<dbReference type="SUPFAM" id="SSF54928">
    <property type="entry name" value="RNA-binding domain, RBD"/>
    <property type="match status" value="4"/>
</dbReference>
<feature type="domain" description="RRM" evidence="5">
    <location>
        <begin position="427"/>
        <end position="504"/>
    </location>
</feature>
<evidence type="ECO:0000313" key="6">
    <source>
        <dbReference type="EMBL" id="VDM33817.1"/>
    </source>
</evidence>
<feature type="domain" description="RRM" evidence="5">
    <location>
        <begin position="13"/>
        <end position="96"/>
    </location>
</feature>
<gene>
    <name evidence="6" type="ORF">TTAC_LOCUS9098</name>
</gene>
<evidence type="ECO:0000256" key="1">
    <source>
        <dbReference type="ARBA" id="ARBA00022737"/>
    </source>
</evidence>
<dbReference type="PANTHER" id="PTHR48032">
    <property type="entry name" value="RNA-BINDING PROTEIN MUSASHI HOMOLOG RBP6"/>
    <property type="match status" value="1"/>
</dbReference>
<proteinExistence type="predicted"/>
<evidence type="ECO:0000256" key="2">
    <source>
        <dbReference type="ARBA" id="ARBA00022884"/>
    </source>
</evidence>
<feature type="compositionally biased region" description="Basic and acidic residues" evidence="4">
    <location>
        <begin position="182"/>
        <end position="196"/>
    </location>
</feature>
<dbReference type="WBParaSite" id="TTAC_0000911301-mRNA-1">
    <property type="protein sequence ID" value="TTAC_0000911301-mRNA-1"/>
    <property type="gene ID" value="TTAC_0000911301"/>
</dbReference>
<organism evidence="8">
    <name type="scientific">Hydatigena taeniaeformis</name>
    <name type="common">Feline tapeworm</name>
    <name type="synonym">Taenia taeniaeformis</name>
    <dbReference type="NCBI Taxonomy" id="6205"/>
    <lineage>
        <taxon>Eukaryota</taxon>
        <taxon>Metazoa</taxon>
        <taxon>Spiralia</taxon>
        <taxon>Lophotrochozoa</taxon>
        <taxon>Platyhelminthes</taxon>
        <taxon>Cestoda</taxon>
        <taxon>Eucestoda</taxon>
        <taxon>Cyclophyllidea</taxon>
        <taxon>Taeniidae</taxon>
        <taxon>Hydatigera</taxon>
    </lineage>
</organism>
<reference evidence="8" key="1">
    <citation type="submission" date="2017-02" db="UniProtKB">
        <authorList>
            <consortium name="WormBaseParasite"/>
        </authorList>
    </citation>
    <scope>IDENTIFICATION</scope>
</reference>
<reference evidence="6 7" key="2">
    <citation type="submission" date="2018-11" db="EMBL/GenBank/DDBJ databases">
        <authorList>
            <consortium name="Pathogen Informatics"/>
        </authorList>
    </citation>
    <scope>NUCLEOTIDE SEQUENCE [LARGE SCALE GENOMIC DNA]</scope>
</reference>
<dbReference type="AlphaFoldDB" id="A0A0R3X6H9"/>
<dbReference type="Proteomes" id="UP000274429">
    <property type="component" value="Unassembled WGS sequence"/>
</dbReference>
<feature type="region of interest" description="Disordered" evidence="4">
    <location>
        <begin position="572"/>
        <end position="611"/>
    </location>
</feature>
<keyword evidence="2 3" id="KW-0694">RNA-binding</keyword>
<dbReference type="STRING" id="6205.A0A0R3X6H9"/>
<dbReference type="EMBL" id="UYWX01020680">
    <property type="protein sequence ID" value="VDM33817.1"/>
    <property type="molecule type" value="Genomic_DNA"/>
</dbReference>
<evidence type="ECO:0000256" key="3">
    <source>
        <dbReference type="PROSITE-ProRule" id="PRU00176"/>
    </source>
</evidence>
<evidence type="ECO:0000313" key="7">
    <source>
        <dbReference type="Proteomes" id="UP000274429"/>
    </source>
</evidence>
<dbReference type="InterPro" id="IPR035979">
    <property type="entry name" value="RBD_domain_sf"/>
</dbReference>
<feature type="compositionally biased region" description="Polar residues" evidence="4">
    <location>
        <begin position="572"/>
        <end position="583"/>
    </location>
</feature>
<evidence type="ECO:0000259" key="5">
    <source>
        <dbReference type="PROSITE" id="PS50102"/>
    </source>
</evidence>
<dbReference type="PANTHER" id="PTHR48032:SF6">
    <property type="entry name" value="RNA-BINDING (RRM_RBD_RNP MOTIFS) FAMILY PROTEIN"/>
    <property type="match status" value="1"/>
</dbReference>
<dbReference type="CDD" id="cd12325">
    <property type="entry name" value="RRM1_hnRNPA_hnRNPD_like"/>
    <property type="match status" value="1"/>
</dbReference>
<dbReference type="OrthoDB" id="1875751at2759"/>
<dbReference type="InterPro" id="IPR012677">
    <property type="entry name" value="Nucleotide-bd_a/b_plait_sf"/>
</dbReference>
<dbReference type="GO" id="GO:0006417">
    <property type="term" value="P:regulation of translation"/>
    <property type="evidence" value="ECO:0007669"/>
    <property type="project" value="TreeGrafter"/>
</dbReference>
<name>A0A0R3X6H9_HYDTA</name>
<feature type="region of interest" description="Disordered" evidence="4">
    <location>
        <begin position="246"/>
        <end position="273"/>
    </location>
</feature>